<sequence>MGDRRPSTPGIDGPGKSRNRRRSKSKDRVNNNQQDGNSQRESQNSRRGANSGNSDEGQDRNNPRRNSDQDRGVNQGFQNQQRGGNKPFRGNQNNTNIRGRGSHQSGGNNSTQQSGYHPNMEHGHSFAPARDNMNQMGTSFDPRSGRGYQPNMRPGFPPGGGPHMGSGLFQPPPGGPHMDQQWAPPGMPPNNPGFNNMGQRYPYNFVGPMNEGPRYPMYPPNQQSATRYHAGEGLLPTPPLFGQPPPPSFHNNRGDRGGNHGRNRGGNFGGNQRGNRGMPKNRSDQQHFENQPLTRSSSNMSINSIQSEPGGNRGGRSNRGAYRSNGDRSSGDHRRPQNDKHSTNSMNSFSSVSDVSKSEDGARPKEYADKTRRTNSNRQRGRHSDSGRAHNKEKLNNTLEGKMDTSCYKPDGDRENVPKQRQYEEFANNGNNRAQIERGTNNRTIRGRGINGENGRFGSRRRGGRGPRRGFGYGRGGGYMGIIKKEDDEASQTGSDTGSSFSDVSSVVNDADQHNFVQQRISDFLNRLGGINRRSLRGRGIQNRGHFGFRGVGRFNKRNYDGQRNANSLIGSDNENSSTVGSENGDDRVRRERRLYGPERRKINRGRSRGRGRGKFDPHNRRQESVDRSDSEKEDVEHQNKLDSEDASEDESKKNVNDVESNGKVKRRRHRKRRDKSKQKCADDCGTVENVTDVGFSTFESATESNDAKVINDNHLDALPLQTLQNRRKRYKMKLSEIQKEGANHDEIQNKREQIKAIDDEIQKRRNIDGVEKETQITCEPNVNHDDSETETESEESSSSDTHIPLHRRVKSFRTGKGRMSFNPSAGKKKNKNSNFVAEKNSVSSSVETKINKDSVQKSEHESNAKQLERNKSMEDARRIAKSSEIKIKSDDLKDVLSKLDQLIFSDPKVTSVENPEANRKFKAKQEPMPSNAGKNSNDEENRKPRKEKDDSENKTLSGIRKSPIATEVFSFLVKHMDGFGDPNDLKRESGMFETEFNVEPYFRAQRNFFVTLERDQHVTHVFAFMQNMSYCTNYYRAEGCLKADCNRYHVCKDMVSGNCRFGSRCKHSHNFLDEWNGKITKDLGLTGRFNNKEIKTILSCRQPHVCEDWPLESSCTNEYCSKLHVCPRFIIGKCVETESCSLGHDFWSQHNNPIITAYKMAKWQPNIVRRLVYINRNLTVERKVKECPAVSVPVVKEEPFKLVEEPFDIESYPEEAVATERTLYERDRVPKVCEKAIQNRLLVMDDASSKFLCIEHIHGSCYEGNCTRLHSDEPLPYLWQVNLFGDWVTVPDSESVEQYFCRNISHSDSCILTYAEKPAHCKIEFGQQFTASLSFHLGNQRTDARRLTTVSFKEAGDISDSYVTQWRWYWSDNDGQWKLFEPDSLQHTLEAKYLAKQPTYLYSRENYKWKYMMDFAAMTQRNMDTTVVRELRRRPLFVSYRDVQDNKTPPCLAPPQVIEVELPPSWVPWDVAHPFELVPLSDRDTEFIEVSGNFYKTLSRNRYILEGVFRVQNHALLSAFCNHEKTMLNNQLRLGDRSPVDKRELFHGTDSLDTVRGICINNFDFRLCGKNATVYGQGAYFARDAKYSHSYTKPSPKLERFMFQAKVLVGYFTTGKGEYKRPPGKPGKDHELYDSCVDKVDDPSIFILFEKNAYYPEYLIQYNYTGDKDIPVDVSPPVPVARRSVHASLSSSSISSSAAQTTPLPAAPTTTAPYVSQHAYAASQPFRYPSTSGSPAYSPTGQPPVSVYPTSSTNAGTSSSSGSTRKQSTSPKKDPGCSIQ</sequence>
<feature type="region of interest" description="Disordered" evidence="5">
    <location>
        <begin position="1692"/>
        <end position="1711"/>
    </location>
</feature>
<feature type="compositionally biased region" description="Basic and acidic residues" evidence="5">
    <location>
        <begin position="614"/>
        <end position="663"/>
    </location>
</feature>
<feature type="compositionally biased region" description="Basic and acidic residues" evidence="5">
    <location>
        <begin position="410"/>
        <end position="424"/>
    </location>
</feature>
<reference evidence="9" key="2">
    <citation type="submission" date="2020-11" db="EMBL/GenBank/DDBJ databases">
        <authorList>
            <person name="McCartney M.A."/>
            <person name="Auch B."/>
            <person name="Kono T."/>
            <person name="Mallez S."/>
            <person name="Becker A."/>
            <person name="Gohl D.M."/>
            <person name="Silverstein K.A.T."/>
            <person name="Koren S."/>
            <person name="Bechman K.B."/>
            <person name="Herman A."/>
            <person name="Abrahante J.E."/>
            <person name="Garbe J."/>
        </authorList>
    </citation>
    <scope>NUCLEOTIDE SEQUENCE</scope>
    <source>
        <strain evidence="9">Duluth1</strain>
        <tissue evidence="9">Whole animal</tissue>
    </source>
</reference>
<feature type="region of interest" description="Disordered" evidence="5">
    <location>
        <begin position="541"/>
        <end position="683"/>
    </location>
</feature>
<feature type="compositionally biased region" description="Basic and acidic residues" evidence="5">
    <location>
        <begin position="766"/>
        <end position="775"/>
    </location>
</feature>
<feature type="compositionally biased region" description="Basic and acidic residues" evidence="5">
    <location>
        <begin position="356"/>
        <end position="372"/>
    </location>
</feature>
<feature type="compositionally biased region" description="Basic and acidic residues" evidence="5">
    <location>
        <begin position="1772"/>
        <end position="1781"/>
    </location>
</feature>
<feature type="compositionally biased region" description="Pro residues" evidence="5">
    <location>
        <begin position="236"/>
        <end position="248"/>
    </location>
</feature>
<feature type="region of interest" description="Disordered" evidence="5">
    <location>
        <begin position="1727"/>
        <end position="1781"/>
    </location>
</feature>
<protein>
    <recommendedName>
        <fullName evidence="11">Poly [ADP-ribose] polymerase</fullName>
    </recommendedName>
</protein>
<feature type="compositionally biased region" description="Low complexity" evidence="5">
    <location>
        <begin position="343"/>
        <end position="355"/>
    </location>
</feature>
<evidence type="ECO:0000259" key="7">
    <source>
        <dbReference type="PROSITE" id="PS50918"/>
    </source>
</evidence>
<dbReference type="Pfam" id="PF02825">
    <property type="entry name" value="WWE"/>
    <property type="match status" value="1"/>
</dbReference>
<evidence type="ECO:0000259" key="8">
    <source>
        <dbReference type="PROSITE" id="PS51059"/>
    </source>
</evidence>
<feature type="compositionally biased region" description="Basic and acidic residues" evidence="5">
    <location>
        <begin position="57"/>
        <end position="71"/>
    </location>
</feature>
<feature type="compositionally biased region" description="Low complexity" evidence="5">
    <location>
        <begin position="1751"/>
        <end position="1771"/>
    </location>
</feature>
<accession>A0A9D4JVL8</accession>
<comment type="caution">
    <text evidence="9">The sequence shown here is derived from an EMBL/GenBank/DDBJ whole genome shotgun (WGS) entry which is preliminary data.</text>
</comment>
<keyword evidence="4" id="KW-0479">Metal-binding</keyword>
<feature type="region of interest" description="Disordered" evidence="5">
    <location>
        <begin position="766"/>
        <end position="876"/>
    </location>
</feature>
<evidence type="ECO:0000256" key="5">
    <source>
        <dbReference type="SAM" id="MobiDB-lite"/>
    </source>
</evidence>
<dbReference type="GO" id="GO:0008270">
    <property type="term" value="F:zinc ion binding"/>
    <property type="evidence" value="ECO:0007669"/>
    <property type="project" value="UniProtKB-KW"/>
</dbReference>
<dbReference type="PROSITE" id="PS50918">
    <property type="entry name" value="WWE"/>
    <property type="match status" value="1"/>
</dbReference>
<dbReference type="InterPro" id="IPR037197">
    <property type="entry name" value="WWE_dom_sf"/>
</dbReference>
<feature type="zinc finger region" description="C3H1-type" evidence="4">
    <location>
        <begin position="1051"/>
        <end position="1073"/>
    </location>
</feature>
<feature type="compositionally biased region" description="Basic and acidic residues" evidence="5">
    <location>
        <begin position="917"/>
        <end position="926"/>
    </location>
</feature>
<feature type="compositionally biased region" description="Basic and acidic residues" evidence="5">
    <location>
        <begin position="937"/>
        <end position="954"/>
    </location>
</feature>
<dbReference type="PANTHER" id="PTHR45740">
    <property type="entry name" value="POLY [ADP-RIBOSE] POLYMERASE"/>
    <property type="match status" value="1"/>
</dbReference>
<evidence type="ECO:0000256" key="3">
    <source>
        <dbReference type="ARBA" id="ARBA00024347"/>
    </source>
</evidence>
<reference evidence="9" key="1">
    <citation type="journal article" date="2019" name="bioRxiv">
        <title>The Genome of the Zebra Mussel, Dreissena polymorpha: A Resource for Invasive Species Research.</title>
        <authorList>
            <person name="McCartney M.A."/>
            <person name="Auch B."/>
            <person name="Kono T."/>
            <person name="Mallez S."/>
            <person name="Zhang Y."/>
            <person name="Obille A."/>
            <person name="Becker A."/>
            <person name="Abrahante J.E."/>
            <person name="Garbe J."/>
            <person name="Badalamenti J.P."/>
            <person name="Herman A."/>
            <person name="Mangelson H."/>
            <person name="Liachko I."/>
            <person name="Sullivan S."/>
            <person name="Sone E.D."/>
            <person name="Koren S."/>
            <person name="Silverstein K.A.T."/>
            <person name="Beckman K.B."/>
            <person name="Gohl D.M."/>
        </authorList>
    </citation>
    <scope>NUCLEOTIDE SEQUENCE</scope>
    <source>
        <strain evidence="9">Duluth1</strain>
        <tissue evidence="9">Whole animal</tissue>
    </source>
</reference>
<feature type="compositionally biased region" description="Basic and acidic residues" evidence="5">
    <location>
        <begin position="850"/>
        <end position="876"/>
    </location>
</feature>
<evidence type="ECO:0000256" key="1">
    <source>
        <dbReference type="ARBA" id="ARBA00004123"/>
    </source>
</evidence>
<dbReference type="InterPro" id="IPR004170">
    <property type="entry name" value="WWE_dom"/>
</dbReference>
<feature type="compositionally biased region" description="Low complexity" evidence="5">
    <location>
        <begin position="296"/>
        <end position="307"/>
    </location>
</feature>
<feature type="compositionally biased region" description="Acidic residues" evidence="5">
    <location>
        <begin position="788"/>
        <end position="798"/>
    </location>
</feature>
<evidence type="ECO:0000256" key="2">
    <source>
        <dbReference type="ARBA" id="ARBA00023242"/>
    </source>
</evidence>
<evidence type="ECO:0008006" key="11">
    <source>
        <dbReference type="Google" id="ProtNLM"/>
    </source>
</evidence>
<dbReference type="Gene3D" id="3.30.720.50">
    <property type="match status" value="1"/>
</dbReference>
<feature type="compositionally biased region" description="Basic residues" evidence="5">
    <location>
        <begin position="458"/>
        <end position="468"/>
    </location>
</feature>
<dbReference type="Pfam" id="PF00644">
    <property type="entry name" value="PARP"/>
    <property type="match status" value="1"/>
</dbReference>
<feature type="compositionally biased region" description="Basic residues" evidence="5">
    <location>
        <begin position="805"/>
        <end position="817"/>
    </location>
</feature>
<comment type="subcellular location">
    <subcellularLocation>
        <location evidence="1">Nucleus</location>
    </subcellularLocation>
</comment>
<feature type="compositionally biased region" description="Polar residues" evidence="5">
    <location>
        <begin position="562"/>
        <end position="582"/>
    </location>
</feature>
<feature type="compositionally biased region" description="Basic residues" evidence="5">
    <location>
        <begin position="602"/>
        <end position="613"/>
    </location>
</feature>
<evidence type="ECO:0000313" key="10">
    <source>
        <dbReference type="Proteomes" id="UP000828390"/>
    </source>
</evidence>
<feature type="compositionally biased region" description="Basic and acidic residues" evidence="5">
    <location>
        <begin position="382"/>
        <end position="395"/>
    </location>
</feature>
<evidence type="ECO:0000256" key="4">
    <source>
        <dbReference type="PROSITE-ProRule" id="PRU00723"/>
    </source>
</evidence>
<dbReference type="Proteomes" id="UP000828390">
    <property type="component" value="Unassembled WGS sequence"/>
</dbReference>
<feature type="compositionally biased region" description="Basic residues" evidence="5">
    <location>
        <begin position="664"/>
        <end position="677"/>
    </location>
</feature>
<dbReference type="SUPFAM" id="SSF117839">
    <property type="entry name" value="WWE domain"/>
    <property type="match status" value="1"/>
</dbReference>
<feature type="compositionally biased region" description="Polar residues" evidence="5">
    <location>
        <begin position="833"/>
        <end position="849"/>
    </location>
</feature>
<comment type="similarity">
    <text evidence="3">Belongs to the ARTD/PARP family.</text>
</comment>
<feature type="compositionally biased region" description="Polar residues" evidence="5">
    <location>
        <begin position="90"/>
        <end position="116"/>
    </location>
</feature>
<dbReference type="Gene3D" id="3.90.228.10">
    <property type="match status" value="1"/>
</dbReference>
<dbReference type="EMBL" id="JAIWYP010000005">
    <property type="protein sequence ID" value="KAH3824614.1"/>
    <property type="molecule type" value="Genomic_DNA"/>
</dbReference>
<feature type="compositionally biased region" description="Basic and acidic residues" evidence="5">
    <location>
        <begin position="325"/>
        <end position="342"/>
    </location>
</feature>
<evidence type="ECO:0000313" key="9">
    <source>
        <dbReference type="EMBL" id="KAH3824614.1"/>
    </source>
</evidence>
<dbReference type="GO" id="GO:0005634">
    <property type="term" value="C:nucleus"/>
    <property type="evidence" value="ECO:0007669"/>
    <property type="project" value="UniProtKB-SubCell"/>
</dbReference>
<feature type="compositionally biased region" description="Low complexity" evidence="5">
    <location>
        <begin position="72"/>
        <end position="85"/>
    </location>
</feature>
<dbReference type="InterPro" id="IPR012317">
    <property type="entry name" value="Poly(ADP-ribose)pol_cat_dom"/>
</dbReference>
<dbReference type="PANTHER" id="PTHR45740:SF4">
    <property type="entry name" value="PROTEIN MONO-ADP-RIBOSYLTRANSFERASE PARP11"/>
    <property type="match status" value="1"/>
</dbReference>
<feature type="region of interest" description="Disordered" evidence="5">
    <location>
        <begin position="911"/>
        <end position="960"/>
    </location>
</feature>
<feature type="domain" description="PARP catalytic" evidence="8">
    <location>
        <begin position="1464"/>
        <end position="1692"/>
    </location>
</feature>
<dbReference type="InterPro" id="IPR000571">
    <property type="entry name" value="Znf_CCCH"/>
</dbReference>
<feature type="compositionally biased region" description="Low complexity" evidence="5">
    <location>
        <begin position="437"/>
        <end position="457"/>
    </location>
</feature>
<dbReference type="CDD" id="cd01439">
    <property type="entry name" value="TCCD_inducible_PARP_like"/>
    <property type="match status" value="1"/>
</dbReference>
<name>A0A9D4JVL8_DREPO</name>
<dbReference type="GO" id="GO:1990404">
    <property type="term" value="F:NAD+-protein mono-ADP-ribosyltransferase activity"/>
    <property type="evidence" value="ECO:0007669"/>
    <property type="project" value="TreeGrafter"/>
</dbReference>
<feature type="compositionally biased region" description="Basic and acidic residues" evidence="5">
    <location>
        <begin position="585"/>
        <end position="601"/>
    </location>
</feature>
<feature type="domain" description="C3H1-type" evidence="6">
    <location>
        <begin position="1051"/>
        <end position="1073"/>
    </location>
</feature>
<proteinExistence type="inferred from homology"/>
<evidence type="ECO:0000259" key="6">
    <source>
        <dbReference type="PROSITE" id="PS50103"/>
    </source>
</evidence>
<keyword evidence="2" id="KW-0539">Nucleus</keyword>
<feature type="compositionally biased region" description="Polar residues" evidence="5">
    <location>
        <begin position="1730"/>
        <end position="1741"/>
    </location>
</feature>
<dbReference type="InterPro" id="IPR051712">
    <property type="entry name" value="ARTD-AVP"/>
</dbReference>
<dbReference type="SMART" id="SM00356">
    <property type="entry name" value="ZnF_C3H1"/>
    <property type="match status" value="3"/>
</dbReference>
<dbReference type="OrthoDB" id="408612at2759"/>
<dbReference type="PROSITE" id="PS51059">
    <property type="entry name" value="PARP_CATALYTIC"/>
    <property type="match status" value="1"/>
</dbReference>
<dbReference type="PROSITE" id="PS50103">
    <property type="entry name" value="ZF_C3H1"/>
    <property type="match status" value="1"/>
</dbReference>
<feature type="compositionally biased region" description="Polar residues" evidence="5">
    <location>
        <begin position="33"/>
        <end position="55"/>
    </location>
</feature>
<dbReference type="GO" id="GO:0003950">
    <property type="term" value="F:NAD+ poly-ADP-ribosyltransferase activity"/>
    <property type="evidence" value="ECO:0007669"/>
    <property type="project" value="InterPro"/>
</dbReference>
<feature type="domain" description="WWE" evidence="7">
    <location>
        <begin position="1352"/>
        <end position="1434"/>
    </location>
</feature>
<feature type="region of interest" description="Disordered" evidence="5">
    <location>
        <begin position="1"/>
        <end position="477"/>
    </location>
</feature>
<keyword evidence="10" id="KW-1185">Reference proteome</keyword>
<keyword evidence="4" id="KW-0862">Zinc</keyword>
<dbReference type="SUPFAM" id="SSF56399">
    <property type="entry name" value="ADP-ribosylation"/>
    <property type="match status" value="1"/>
</dbReference>
<gene>
    <name evidence="9" type="ORF">DPMN_126451</name>
</gene>
<keyword evidence="4" id="KW-0863">Zinc-finger</keyword>
<organism evidence="9 10">
    <name type="scientific">Dreissena polymorpha</name>
    <name type="common">Zebra mussel</name>
    <name type="synonym">Mytilus polymorpha</name>
    <dbReference type="NCBI Taxonomy" id="45954"/>
    <lineage>
        <taxon>Eukaryota</taxon>
        <taxon>Metazoa</taxon>
        <taxon>Spiralia</taxon>
        <taxon>Lophotrochozoa</taxon>
        <taxon>Mollusca</taxon>
        <taxon>Bivalvia</taxon>
        <taxon>Autobranchia</taxon>
        <taxon>Heteroconchia</taxon>
        <taxon>Euheterodonta</taxon>
        <taxon>Imparidentia</taxon>
        <taxon>Neoheterodontei</taxon>
        <taxon>Myida</taxon>
        <taxon>Dreissenoidea</taxon>
        <taxon>Dreissenidae</taxon>
        <taxon>Dreissena</taxon>
    </lineage>
</organism>